<dbReference type="PANTHER" id="PTHR30055">
    <property type="entry name" value="HTH-TYPE TRANSCRIPTIONAL REGULATOR RUTR"/>
    <property type="match status" value="1"/>
</dbReference>
<proteinExistence type="predicted"/>
<dbReference type="InterPro" id="IPR009057">
    <property type="entry name" value="Homeodomain-like_sf"/>
</dbReference>
<feature type="domain" description="HTH tetR-type" evidence="5">
    <location>
        <begin position="26"/>
        <end position="86"/>
    </location>
</feature>
<evidence type="ECO:0000259" key="5">
    <source>
        <dbReference type="PROSITE" id="PS50977"/>
    </source>
</evidence>
<keyword evidence="3" id="KW-0804">Transcription</keyword>
<keyword evidence="7" id="KW-1185">Reference proteome</keyword>
<protein>
    <submittedName>
        <fullName evidence="6">TetR/AcrR family transcriptional regulator</fullName>
    </submittedName>
</protein>
<dbReference type="Pfam" id="PF00440">
    <property type="entry name" value="TetR_N"/>
    <property type="match status" value="1"/>
</dbReference>
<evidence type="ECO:0000256" key="3">
    <source>
        <dbReference type="ARBA" id="ARBA00023163"/>
    </source>
</evidence>
<dbReference type="SUPFAM" id="SSF46689">
    <property type="entry name" value="Homeodomain-like"/>
    <property type="match status" value="1"/>
</dbReference>
<sequence length="262" mass="28948">MSTEPRKRLELLWGVSTKASRGPKPKLSLERIVTTAIDIADREGIDALSMQRLAAELGYTTMSLYRYVPSKEDLLELMIDQTPEPPPSAGDAQDWRTELETWVSALWETYRRHPWVLRVQITAPPVGPGQLAWFDAGLRPLRKAGLDGGDQVSVLLFLLGAVRQLALISIDVEHGREQAGLTPIEAETDYDAALREFVDPERFPALTALVNEGAFTPSGRPDAGVDLDLQFGVRRVLDGIEAYVLSRDRKTGTTSAAERLKG</sequence>
<dbReference type="PROSITE" id="PS50977">
    <property type="entry name" value="HTH_TETR_2"/>
    <property type="match status" value="1"/>
</dbReference>
<dbReference type="InterPro" id="IPR004111">
    <property type="entry name" value="Repressor_TetR_C"/>
</dbReference>
<dbReference type="RefSeq" id="WP_377391252.1">
    <property type="nucleotide sequence ID" value="NZ_JBHSAN010000024.1"/>
</dbReference>
<evidence type="ECO:0000256" key="2">
    <source>
        <dbReference type="ARBA" id="ARBA00023125"/>
    </source>
</evidence>
<dbReference type="InterPro" id="IPR036271">
    <property type="entry name" value="Tet_transcr_reg_TetR-rel_C_sf"/>
</dbReference>
<dbReference type="EMBL" id="JBHUOF010000021">
    <property type="protein sequence ID" value="MFD2801133.1"/>
    <property type="molecule type" value="Genomic_DNA"/>
</dbReference>
<accession>A0ABW5WAZ3</accession>
<dbReference type="Gene3D" id="1.10.357.10">
    <property type="entry name" value="Tetracycline Repressor, domain 2"/>
    <property type="match status" value="1"/>
</dbReference>
<evidence type="ECO:0000313" key="6">
    <source>
        <dbReference type="EMBL" id="MFD2801133.1"/>
    </source>
</evidence>
<dbReference type="Gene3D" id="1.10.10.60">
    <property type="entry name" value="Homeodomain-like"/>
    <property type="match status" value="1"/>
</dbReference>
<comment type="caution">
    <text evidence="6">The sequence shown here is derived from an EMBL/GenBank/DDBJ whole genome shotgun (WGS) entry which is preliminary data.</text>
</comment>
<name>A0ABW5WAZ3_9PSEU</name>
<keyword evidence="1" id="KW-0805">Transcription regulation</keyword>
<feature type="DNA-binding region" description="H-T-H motif" evidence="4">
    <location>
        <begin position="49"/>
        <end position="68"/>
    </location>
</feature>
<keyword evidence="2 4" id="KW-0238">DNA-binding</keyword>
<evidence type="ECO:0000313" key="7">
    <source>
        <dbReference type="Proteomes" id="UP001597478"/>
    </source>
</evidence>
<gene>
    <name evidence="6" type="ORF">ACFS2C_17205</name>
</gene>
<dbReference type="Proteomes" id="UP001597478">
    <property type="component" value="Unassembled WGS sequence"/>
</dbReference>
<dbReference type="PANTHER" id="PTHR30055:SF151">
    <property type="entry name" value="TRANSCRIPTIONAL REGULATORY PROTEIN"/>
    <property type="match status" value="1"/>
</dbReference>
<dbReference type="InterPro" id="IPR050109">
    <property type="entry name" value="HTH-type_TetR-like_transc_reg"/>
</dbReference>
<dbReference type="SUPFAM" id="SSF48498">
    <property type="entry name" value="Tetracyclin repressor-like, C-terminal domain"/>
    <property type="match status" value="1"/>
</dbReference>
<evidence type="ECO:0000256" key="1">
    <source>
        <dbReference type="ARBA" id="ARBA00023015"/>
    </source>
</evidence>
<organism evidence="6 7">
    <name type="scientific">Prauserella oleivorans</name>
    <dbReference type="NCBI Taxonomy" id="1478153"/>
    <lineage>
        <taxon>Bacteria</taxon>
        <taxon>Bacillati</taxon>
        <taxon>Actinomycetota</taxon>
        <taxon>Actinomycetes</taxon>
        <taxon>Pseudonocardiales</taxon>
        <taxon>Pseudonocardiaceae</taxon>
        <taxon>Prauserella</taxon>
    </lineage>
</organism>
<reference evidence="7" key="1">
    <citation type="journal article" date="2019" name="Int. J. Syst. Evol. Microbiol.">
        <title>The Global Catalogue of Microorganisms (GCM) 10K type strain sequencing project: providing services to taxonomists for standard genome sequencing and annotation.</title>
        <authorList>
            <consortium name="The Broad Institute Genomics Platform"/>
            <consortium name="The Broad Institute Genome Sequencing Center for Infectious Disease"/>
            <person name="Wu L."/>
            <person name="Ma J."/>
        </authorList>
    </citation>
    <scope>NUCLEOTIDE SEQUENCE [LARGE SCALE GENOMIC DNA]</scope>
    <source>
        <strain evidence="7">IBRC-M 10906</strain>
    </source>
</reference>
<evidence type="ECO:0000256" key="4">
    <source>
        <dbReference type="PROSITE-ProRule" id="PRU00335"/>
    </source>
</evidence>
<dbReference type="Pfam" id="PF02909">
    <property type="entry name" value="TetR_C_1"/>
    <property type="match status" value="1"/>
</dbReference>
<dbReference type="InterPro" id="IPR001647">
    <property type="entry name" value="HTH_TetR"/>
</dbReference>